<reference evidence="8" key="1">
    <citation type="submission" date="2020-10" db="EMBL/GenBank/DDBJ databases">
        <authorList>
            <person name="Gilroy R."/>
        </authorList>
    </citation>
    <scope>NUCLEOTIDE SEQUENCE</scope>
    <source>
        <strain evidence="8">CHK154-7741</strain>
    </source>
</reference>
<keyword evidence="3" id="KW-1003">Cell membrane</keyword>
<dbReference type="PANTHER" id="PTHR34040">
    <property type="entry name" value="FLAGELLAR BIOSYNTHETIC PROTEIN FLIQ"/>
    <property type="match status" value="1"/>
</dbReference>
<dbReference type="PRINTS" id="PR00952">
    <property type="entry name" value="TYPE3IMQPROT"/>
</dbReference>
<evidence type="ECO:0000256" key="6">
    <source>
        <dbReference type="ARBA" id="ARBA00023136"/>
    </source>
</evidence>
<feature type="transmembrane region" description="Helical" evidence="7">
    <location>
        <begin position="48"/>
        <end position="68"/>
    </location>
</feature>
<dbReference type="EMBL" id="DVOD01000021">
    <property type="protein sequence ID" value="HIU92097.1"/>
    <property type="molecule type" value="Genomic_DNA"/>
</dbReference>
<dbReference type="AlphaFoldDB" id="A0A9D1SRJ0"/>
<evidence type="ECO:0000313" key="8">
    <source>
        <dbReference type="EMBL" id="HIU92097.1"/>
    </source>
</evidence>
<evidence type="ECO:0000256" key="1">
    <source>
        <dbReference type="ARBA" id="ARBA00004651"/>
    </source>
</evidence>
<keyword evidence="8" id="KW-0966">Cell projection</keyword>
<comment type="caution">
    <text evidence="8">The sequence shown here is derived from an EMBL/GenBank/DDBJ whole genome shotgun (WGS) entry which is preliminary data.</text>
</comment>
<evidence type="ECO:0000256" key="2">
    <source>
        <dbReference type="ARBA" id="ARBA00006156"/>
    </source>
</evidence>
<dbReference type="GO" id="GO:0009306">
    <property type="term" value="P:protein secretion"/>
    <property type="evidence" value="ECO:0007669"/>
    <property type="project" value="InterPro"/>
</dbReference>
<organism evidence="8 9">
    <name type="scientific">Candidatus Limenecus avicola</name>
    <dbReference type="NCBI Taxonomy" id="2840847"/>
    <lineage>
        <taxon>Bacteria</taxon>
        <taxon>Bacillati</taxon>
        <taxon>Bacillota</taxon>
        <taxon>Clostridia</taxon>
        <taxon>Eubacteriales</taxon>
        <taxon>Clostridiaceae</taxon>
        <taxon>Clostridiaceae incertae sedis</taxon>
        <taxon>Candidatus Limenecus</taxon>
    </lineage>
</organism>
<proteinExistence type="inferred from homology"/>
<evidence type="ECO:0000256" key="5">
    <source>
        <dbReference type="ARBA" id="ARBA00022989"/>
    </source>
</evidence>
<comment type="similarity">
    <text evidence="2">Belongs to the FliQ/MopD/SpaQ family.</text>
</comment>
<dbReference type="InterPro" id="IPR002191">
    <property type="entry name" value="Bac_export_3"/>
</dbReference>
<keyword evidence="6 7" id="KW-0472">Membrane</keyword>
<comment type="subcellular location">
    <subcellularLocation>
        <location evidence="1">Cell membrane</location>
        <topology evidence="1">Multi-pass membrane protein</topology>
    </subcellularLocation>
</comment>
<keyword evidence="8" id="KW-0969">Cilium</keyword>
<sequence length="164" mass="18292">MEMLMEYMGKGLITMLMISMPCVLVAAGVGLVVGILQAVTQVQEQTIAAAPKILAVFLVLMIMGMGYIKLLTNLLTEGFQLAFNQIPAADSFVLSSNYHKYTRPFDAEFKQGAGRFDKQEIGDIMRNPGKIPFIDYNSKTKHYPSDRMPNPTPNLIERNAIMNR</sequence>
<gene>
    <name evidence="8" type="ORF">IAD26_03060</name>
</gene>
<keyword evidence="8" id="KW-0282">Flagellum</keyword>
<evidence type="ECO:0000313" key="9">
    <source>
        <dbReference type="Proteomes" id="UP000886748"/>
    </source>
</evidence>
<dbReference type="GO" id="GO:0005886">
    <property type="term" value="C:plasma membrane"/>
    <property type="evidence" value="ECO:0007669"/>
    <property type="project" value="UniProtKB-SubCell"/>
</dbReference>
<name>A0A9D1SRJ0_9CLOT</name>
<evidence type="ECO:0000256" key="7">
    <source>
        <dbReference type="SAM" id="Phobius"/>
    </source>
</evidence>
<keyword evidence="5 7" id="KW-1133">Transmembrane helix</keyword>
<evidence type="ECO:0000256" key="4">
    <source>
        <dbReference type="ARBA" id="ARBA00022692"/>
    </source>
</evidence>
<dbReference type="Pfam" id="PF01313">
    <property type="entry name" value="Bac_export_3"/>
    <property type="match status" value="1"/>
</dbReference>
<protein>
    <submittedName>
        <fullName evidence="8">Flagellar biosynthetic protein FliQ</fullName>
    </submittedName>
</protein>
<dbReference type="PANTHER" id="PTHR34040:SF2">
    <property type="entry name" value="FLAGELLAR BIOSYNTHETIC PROTEIN FLIQ"/>
    <property type="match status" value="1"/>
</dbReference>
<evidence type="ECO:0000256" key="3">
    <source>
        <dbReference type="ARBA" id="ARBA00022475"/>
    </source>
</evidence>
<accession>A0A9D1SRJ0</accession>
<dbReference type="Proteomes" id="UP000886748">
    <property type="component" value="Unassembled WGS sequence"/>
</dbReference>
<reference evidence="8" key="2">
    <citation type="journal article" date="2021" name="PeerJ">
        <title>Extensive microbial diversity within the chicken gut microbiome revealed by metagenomics and culture.</title>
        <authorList>
            <person name="Gilroy R."/>
            <person name="Ravi A."/>
            <person name="Getino M."/>
            <person name="Pursley I."/>
            <person name="Horton D.L."/>
            <person name="Alikhan N.F."/>
            <person name="Baker D."/>
            <person name="Gharbi K."/>
            <person name="Hall N."/>
            <person name="Watson M."/>
            <person name="Adriaenssens E.M."/>
            <person name="Foster-Nyarko E."/>
            <person name="Jarju S."/>
            <person name="Secka A."/>
            <person name="Antonio M."/>
            <person name="Oren A."/>
            <person name="Chaudhuri R.R."/>
            <person name="La Ragione R."/>
            <person name="Hildebrand F."/>
            <person name="Pallen M.J."/>
        </authorList>
    </citation>
    <scope>NUCLEOTIDE SEQUENCE</scope>
    <source>
        <strain evidence="8">CHK154-7741</strain>
    </source>
</reference>
<keyword evidence="4 7" id="KW-0812">Transmembrane</keyword>